<feature type="transmembrane region" description="Helical" evidence="6">
    <location>
        <begin position="105"/>
        <end position="128"/>
    </location>
</feature>
<dbReference type="GO" id="GO:0022857">
    <property type="term" value="F:transmembrane transporter activity"/>
    <property type="evidence" value="ECO:0007669"/>
    <property type="project" value="InterPro"/>
</dbReference>
<feature type="transmembrane region" description="Helical" evidence="6">
    <location>
        <begin position="165"/>
        <end position="186"/>
    </location>
</feature>
<organism evidence="8 9">
    <name type="scientific">[Candida] railenensis</name>
    <dbReference type="NCBI Taxonomy" id="45579"/>
    <lineage>
        <taxon>Eukaryota</taxon>
        <taxon>Fungi</taxon>
        <taxon>Dikarya</taxon>
        <taxon>Ascomycota</taxon>
        <taxon>Saccharomycotina</taxon>
        <taxon>Pichiomycetes</taxon>
        <taxon>Debaryomycetaceae</taxon>
        <taxon>Kurtzmaniella</taxon>
    </lineage>
</organism>
<feature type="transmembrane region" description="Helical" evidence="6">
    <location>
        <begin position="269"/>
        <end position="289"/>
    </location>
</feature>
<evidence type="ECO:0000256" key="4">
    <source>
        <dbReference type="ARBA" id="ARBA00022989"/>
    </source>
</evidence>
<dbReference type="FunFam" id="1.20.1250.20:FF:000018">
    <property type="entry name" value="MFS transporter permease"/>
    <property type="match status" value="1"/>
</dbReference>
<accession>A0A9P0QU16</accession>
<dbReference type="Proteomes" id="UP000837801">
    <property type="component" value="Unassembled WGS sequence"/>
</dbReference>
<evidence type="ECO:0000256" key="1">
    <source>
        <dbReference type="ARBA" id="ARBA00004141"/>
    </source>
</evidence>
<feature type="transmembrane region" description="Helical" evidence="6">
    <location>
        <begin position="198"/>
        <end position="220"/>
    </location>
</feature>
<evidence type="ECO:0000259" key="7">
    <source>
        <dbReference type="PROSITE" id="PS50850"/>
    </source>
</evidence>
<feature type="domain" description="Major facilitator superfamily (MFS) profile" evidence="7">
    <location>
        <begin position="38"/>
        <end position="451"/>
    </location>
</feature>
<evidence type="ECO:0000256" key="6">
    <source>
        <dbReference type="SAM" id="Phobius"/>
    </source>
</evidence>
<dbReference type="EMBL" id="CAKXYY010000030">
    <property type="protein sequence ID" value="CAH2355649.1"/>
    <property type="molecule type" value="Genomic_DNA"/>
</dbReference>
<keyword evidence="4 6" id="KW-1133">Transmembrane helix</keyword>
<dbReference type="PROSITE" id="PS50850">
    <property type="entry name" value="MFS"/>
    <property type="match status" value="1"/>
</dbReference>
<dbReference type="SUPFAM" id="SSF103473">
    <property type="entry name" value="MFS general substrate transporter"/>
    <property type="match status" value="1"/>
</dbReference>
<dbReference type="Pfam" id="PF07690">
    <property type="entry name" value="MFS_1"/>
    <property type="match status" value="1"/>
</dbReference>
<evidence type="ECO:0000256" key="3">
    <source>
        <dbReference type="ARBA" id="ARBA00022692"/>
    </source>
</evidence>
<evidence type="ECO:0000256" key="2">
    <source>
        <dbReference type="ARBA" id="ARBA00022448"/>
    </source>
</evidence>
<dbReference type="AlphaFoldDB" id="A0A9P0QU16"/>
<feature type="transmembrane region" description="Helical" evidence="6">
    <location>
        <begin position="419"/>
        <end position="443"/>
    </location>
</feature>
<keyword evidence="9" id="KW-1185">Reference proteome</keyword>
<dbReference type="GO" id="GO:0016020">
    <property type="term" value="C:membrane"/>
    <property type="evidence" value="ECO:0007669"/>
    <property type="project" value="UniProtKB-SubCell"/>
</dbReference>
<evidence type="ECO:0000313" key="8">
    <source>
        <dbReference type="EMBL" id="CAH2355649.1"/>
    </source>
</evidence>
<feature type="transmembrane region" description="Helical" evidence="6">
    <location>
        <begin position="309"/>
        <end position="326"/>
    </location>
</feature>
<protein>
    <submittedName>
        <fullName evidence="8">High-affinity nicotinic acid transporter</fullName>
    </submittedName>
</protein>
<dbReference type="Gene3D" id="1.20.1250.20">
    <property type="entry name" value="MFS general substrate transporter like domains"/>
    <property type="match status" value="2"/>
</dbReference>
<feature type="transmembrane region" description="Helical" evidence="6">
    <location>
        <begin position="358"/>
        <end position="380"/>
    </location>
</feature>
<dbReference type="PANTHER" id="PTHR43791:SF24">
    <property type="entry name" value="NICOTINIC ACID PLASMA MEMBRANE TRANSPORTER"/>
    <property type="match status" value="1"/>
</dbReference>
<dbReference type="FunFam" id="1.20.1250.20:FF:000013">
    <property type="entry name" value="MFS general substrate transporter"/>
    <property type="match status" value="1"/>
</dbReference>
<dbReference type="InterPro" id="IPR020846">
    <property type="entry name" value="MFS_dom"/>
</dbReference>
<feature type="transmembrane region" description="Helical" evidence="6">
    <location>
        <begin position="134"/>
        <end position="153"/>
    </location>
</feature>
<proteinExistence type="predicted"/>
<keyword evidence="2" id="KW-0813">Transport</keyword>
<reference evidence="8" key="1">
    <citation type="submission" date="2022-03" db="EMBL/GenBank/DDBJ databases">
        <authorList>
            <person name="Legras J.-L."/>
            <person name="Devillers H."/>
            <person name="Grondin C."/>
        </authorList>
    </citation>
    <scope>NUCLEOTIDE SEQUENCE</scope>
    <source>
        <strain evidence="8">CLIB 1423</strain>
    </source>
</reference>
<feature type="transmembrane region" description="Helical" evidence="6">
    <location>
        <begin position="333"/>
        <end position="352"/>
    </location>
</feature>
<evidence type="ECO:0000256" key="5">
    <source>
        <dbReference type="ARBA" id="ARBA00023136"/>
    </source>
</evidence>
<keyword evidence="5 6" id="KW-0472">Membrane</keyword>
<keyword evidence="3 6" id="KW-0812">Transmembrane</keyword>
<dbReference type="InterPro" id="IPR011701">
    <property type="entry name" value="MFS"/>
</dbReference>
<dbReference type="PANTHER" id="PTHR43791">
    <property type="entry name" value="PERMEASE-RELATED"/>
    <property type="match status" value="1"/>
</dbReference>
<dbReference type="OrthoDB" id="2985014at2759"/>
<name>A0A9P0QU16_9ASCO</name>
<comment type="caution">
    <text evidence="8">The sequence shown here is derived from an EMBL/GenBank/DDBJ whole genome shotgun (WGS) entry which is preliminary data.</text>
</comment>
<dbReference type="InterPro" id="IPR036259">
    <property type="entry name" value="MFS_trans_sf"/>
</dbReference>
<gene>
    <name evidence="8" type="ORF">CLIB1423_30S00650</name>
</gene>
<dbReference type="CDD" id="cd17327">
    <property type="entry name" value="MFS_FEN2_like"/>
    <property type="match status" value="1"/>
</dbReference>
<comment type="subcellular location">
    <subcellularLocation>
        <location evidence="1">Membrane</location>
        <topology evidence="1">Multi-pass membrane protein</topology>
    </subcellularLocation>
</comment>
<evidence type="ECO:0000313" key="9">
    <source>
        <dbReference type="Proteomes" id="UP000837801"/>
    </source>
</evidence>
<sequence length="477" mass="53470">MMSETKQEADITVLSSEEELYLDPKKEARVVRKLDRNVLPILGLIYFLCALDRSNIGNSVSAGLQESIGLTNSEYSNVVSLLYVTYILSEMPGTLLLKKLKPHRYLGFCGLCWSLVTIGTTFVGNYGHLLACRMLLGLFEGSYFPCIMLYVSIFYKKEEQGLRMAILLSCAGLAGAFGGLISYALVQVQTTNPWLQGYRLIYLVEGLITICAIPLIFFWLPDDENSGKFFNDSDREVMAIRSKQRSNYMGEEGFSWVEIKKAYLDPKTYFSMIIQFCQDLILYSFSTFLPNILKSGLGYNTNEAQYMTIPVYIVSVIAVISISYLSDRTSLRGPFIAGANALGIIGYIILLASGNNKAKYFACYLIAFPLYICPGLNLSWTANNSYPHYRRATSMGSNQTLGNLSGVIAGQVYRNSPYVLGHSFGLGCLCVSIIAVALNTLWLRYLNNEKERILNGEKVDNKSERTGDHELDFRYCY</sequence>